<dbReference type="Proteomes" id="UP000663525">
    <property type="component" value="Chromosome"/>
</dbReference>
<proteinExistence type="predicted"/>
<name>A0A897N253_9EURY</name>
<keyword evidence="1" id="KW-1133">Transmembrane helix</keyword>
<evidence type="ECO:0000313" key="3">
    <source>
        <dbReference type="EMBL" id="QSG06797.1"/>
    </source>
</evidence>
<gene>
    <name evidence="3" type="ORF">HSR121_2476</name>
</gene>
<evidence type="ECO:0000313" key="4">
    <source>
        <dbReference type="Proteomes" id="UP000663525"/>
    </source>
</evidence>
<feature type="transmembrane region" description="Helical" evidence="1">
    <location>
        <begin position="94"/>
        <end position="120"/>
    </location>
</feature>
<feature type="transmembrane region" description="Helical" evidence="1">
    <location>
        <begin position="64"/>
        <end position="82"/>
    </location>
</feature>
<feature type="transmembrane region" description="Helical" evidence="1">
    <location>
        <begin position="12"/>
        <end position="32"/>
    </location>
</feature>
<reference evidence="3" key="1">
    <citation type="submission" date="2020-11" db="EMBL/GenBank/DDBJ databases">
        <title>Carbohydrate-dependent, anaerobic sulfur respiration: A novel catabolism in halophilic archaea.</title>
        <authorList>
            <person name="Sorokin D.Y."/>
            <person name="Messina E."/>
            <person name="Smedile F."/>
            <person name="La Cono V."/>
            <person name="Hallsworth J.E."/>
            <person name="Yakimov M.M."/>
        </authorList>
    </citation>
    <scope>NUCLEOTIDE SEQUENCE</scope>
    <source>
        <strain evidence="3">HSR12-1</strain>
    </source>
</reference>
<organism evidence="3 4">
    <name type="scientific">Halapricum desulfuricans</name>
    <dbReference type="NCBI Taxonomy" id="2841257"/>
    <lineage>
        <taxon>Archaea</taxon>
        <taxon>Methanobacteriati</taxon>
        <taxon>Methanobacteriota</taxon>
        <taxon>Stenosarchaea group</taxon>
        <taxon>Halobacteria</taxon>
        <taxon>Halobacteriales</taxon>
        <taxon>Haloarculaceae</taxon>
        <taxon>Halapricum</taxon>
    </lineage>
</organism>
<keyword evidence="1" id="KW-0472">Membrane</keyword>
<keyword evidence="1" id="KW-0812">Transmembrane</keyword>
<dbReference type="AlphaFoldDB" id="A0A897N253"/>
<evidence type="ECO:0000256" key="1">
    <source>
        <dbReference type="SAM" id="Phobius"/>
    </source>
</evidence>
<dbReference type="RefSeq" id="WP_229113284.1">
    <property type="nucleotide sequence ID" value="NZ_CP064787.1"/>
</dbReference>
<dbReference type="Pfam" id="PF18902">
    <property type="entry name" value="DUF5658"/>
    <property type="match status" value="1"/>
</dbReference>
<sequence length="121" mass="12491">MSVRRLSRPKLSVHVSEYVGLVAALVAVWGVGDALSTLWAIEATGSIGGEANPWIRAVLAHDPALLLVVKAAVVAVAGGLLLSQREFVQSVPGWRLWFGSLLAVGSIIVAGNVSVGLAAVL</sequence>
<feature type="domain" description="DUF5658" evidence="2">
    <location>
        <begin position="25"/>
        <end position="113"/>
    </location>
</feature>
<dbReference type="EMBL" id="CP064787">
    <property type="protein sequence ID" value="QSG06797.1"/>
    <property type="molecule type" value="Genomic_DNA"/>
</dbReference>
<protein>
    <submittedName>
        <fullName evidence="3">Putative membrane protein</fullName>
    </submittedName>
</protein>
<evidence type="ECO:0000259" key="2">
    <source>
        <dbReference type="Pfam" id="PF18902"/>
    </source>
</evidence>
<accession>A0A897N253</accession>
<dbReference type="InterPro" id="IPR043717">
    <property type="entry name" value="DUF5658"/>
</dbReference>
<dbReference type="GeneID" id="68856027"/>